<protein>
    <submittedName>
        <fullName evidence="1">Uncharacterized protein</fullName>
    </submittedName>
</protein>
<dbReference type="EMBL" id="JARBHB010000013">
    <property type="protein sequence ID" value="KAJ8870189.1"/>
    <property type="molecule type" value="Genomic_DNA"/>
</dbReference>
<comment type="caution">
    <text evidence="1">The sequence shown here is derived from an EMBL/GenBank/DDBJ whole genome shotgun (WGS) entry which is preliminary data.</text>
</comment>
<name>A0ABQ9GCQ0_9NEOP</name>
<evidence type="ECO:0000313" key="2">
    <source>
        <dbReference type="Proteomes" id="UP001159363"/>
    </source>
</evidence>
<proteinExistence type="predicted"/>
<accession>A0ABQ9GCQ0</accession>
<dbReference type="Proteomes" id="UP001159363">
    <property type="component" value="Chromosome 12"/>
</dbReference>
<reference evidence="1 2" key="1">
    <citation type="submission" date="2023-02" db="EMBL/GenBank/DDBJ databases">
        <title>LHISI_Scaffold_Assembly.</title>
        <authorList>
            <person name="Stuart O.P."/>
            <person name="Cleave R."/>
            <person name="Magrath M.J.L."/>
            <person name="Mikheyev A.S."/>
        </authorList>
    </citation>
    <scope>NUCLEOTIDE SEQUENCE [LARGE SCALE GENOMIC DNA]</scope>
    <source>
        <strain evidence="1">Daus_M_001</strain>
        <tissue evidence="1">Leg muscle</tissue>
    </source>
</reference>
<evidence type="ECO:0000313" key="1">
    <source>
        <dbReference type="EMBL" id="KAJ8870189.1"/>
    </source>
</evidence>
<sequence>MASHMPTTRVNALRLWTYTTDWARRCCPDGRSPTIHQLTSMQHCERIMRLTAGTSQIRTSTGESINVDIDLKTVRVINLPVEIKNENILHALQHYGEI</sequence>
<keyword evidence="2" id="KW-1185">Reference proteome</keyword>
<organism evidence="1 2">
    <name type="scientific">Dryococelus australis</name>
    <dbReference type="NCBI Taxonomy" id="614101"/>
    <lineage>
        <taxon>Eukaryota</taxon>
        <taxon>Metazoa</taxon>
        <taxon>Ecdysozoa</taxon>
        <taxon>Arthropoda</taxon>
        <taxon>Hexapoda</taxon>
        <taxon>Insecta</taxon>
        <taxon>Pterygota</taxon>
        <taxon>Neoptera</taxon>
        <taxon>Polyneoptera</taxon>
        <taxon>Phasmatodea</taxon>
        <taxon>Verophasmatodea</taxon>
        <taxon>Anareolatae</taxon>
        <taxon>Phasmatidae</taxon>
        <taxon>Eurycanthinae</taxon>
        <taxon>Dryococelus</taxon>
    </lineage>
</organism>
<gene>
    <name evidence="1" type="ORF">PR048_029205</name>
</gene>